<feature type="chain" id="PRO_5046809190" evidence="1">
    <location>
        <begin position="22"/>
        <end position="240"/>
    </location>
</feature>
<keyword evidence="1" id="KW-0732">Signal</keyword>
<feature type="signal peptide" evidence="1">
    <location>
        <begin position="1"/>
        <end position="21"/>
    </location>
</feature>
<name>A0ABN8IHY8_9NEOP</name>
<sequence>MLSKGFLSILLLGTALRLCNGKEDCYSTTSDLNSKWRSADVLEQLGHDVYQSLALGPLDAGDDQKRFVSVYGRALFQYLISKAPGEVAMIRDAVHKTNKQLDKPSDVLAAPMRAVISMMFNVVELPLTDVQQACPYDVREADCQLALTQLQAEKILRCPGYKYNIVAYNSAVAFVTSCGLQNLLEDLTVASSKRTDSDALDFFSDIASAKYPEAIRLFKTVFSVMNSIPADMRCDIFSFL</sequence>
<proteinExistence type="predicted"/>
<organism evidence="2 3">
    <name type="scientific">Iphiclides podalirius</name>
    <name type="common">scarce swallowtail</name>
    <dbReference type="NCBI Taxonomy" id="110791"/>
    <lineage>
        <taxon>Eukaryota</taxon>
        <taxon>Metazoa</taxon>
        <taxon>Ecdysozoa</taxon>
        <taxon>Arthropoda</taxon>
        <taxon>Hexapoda</taxon>
        <taxon>Insecta</taxon>
        <taxon>Pterygota</taxon>
        <taxon>Neoptera</taxon>
        <taxon>Endopterygota</taxon>
        <taxon>Lepidoptera</taxon>
        <taxon>Glossata</taxon>
        <taxon>Ditrysia</taxon>
        <taxon>Papilionoidea</taxon>
        <taxon>Papilionidae</taxon>
        <taxon>Papilioninae</taxon>
        <taxon>Iphiclides</taxon>
    </lineage>
</organism>
<protein>
    <submittedName>
        <fullName evidence="2">Uncharacterized protein</fullName>
    </submittedName>
</protein>
<gene>
    <name evidence="2" type="ORF">IPOD504_LOCUS10348</name>
</gene>
<dbReference type="EMBL" id="OW152837">
    <property type="protein sequence ID" value="CAH2057884.1"/>
    <property type="molecule type" value="Genomic_DNA"/>
</dbReference>
<dbReference type="Proteomes" id="UP000837857">
    <property type="component" value="Chromosome 25"/>
</dbReference>
<reference evidence="2" key="1">
    <citation type="submission" date="2022-03" db="EMBL/GenBank/DDBJ databases">
        <authorList>
            <person name="Martin H S."/>
        </authorList>
    </citation>
    <scope>NUCLEOTIDE SEQUENCE</scope>
</reference>
<evidence type="ECO:0000313" key="3">
    <source>
        <dbReference type="Proteomes" id="UP000837857"/>
    </source>
</evidence>
<evidence type="ECO:0000313" key="2">
    <source>
        <dbReference type="EMBL" id="CAH2057884.1"/>
    </source>
</evidence>
<feature type="non-terminal residue" evidence="2">
    <location>
        <position position="1"/>
    </location>
</feature>
<evidence type="ECO:0000256" key="1">
    <source>
        <dbReference type="SAM" id="SignalP"/>
    </source>
</evidence>
<accession>A0ABN8IHY8</accession>
<keyword evidence="3" id="KW-1185">Reference proteome</keyword>